<dbReference type="NCBIfam" id="TIGR00553">
    <property type="entry name" value="pabB"/>
    <property type="match status" value="1"/>
</dbReference>
<evidence type="ECO:0000259" key="3">
    <source>
        <dbReference type="Pfam" id="PF00425"/>
    </source>
</evidence>
<evidence type="ECO:0000256" key="2">
    <source>
        <dbReference type="ARBA" id="ARBA00022679"/>
    </source>
</evidence>
<geneLocation type="plasmid" evidence="6">
    <name>pts485</name>
</geneLocation>
<protein>
    <recommendedName>
        <fullName evidence="1">aminodeoxychorismate synthase</fullName>
        <ecNumber evidence="1">2.6.1.85</ecNumber>
    </recommendedName>
</protein>
<dbReference type="PANTHER" id="PTHR11236:SF50">
    <property type="entry name" value="AMINODEOXYCHORISMATE SYNTHASE COMPONENT 1"/>
    <property type="match status" value="1"/>
</dbReference>
<feature type="domain" description="Chorismate-utilising enzyme C-terminal" evidence="3">
    <location>
        <begin position="194"/>
        <end position="447"/>
    </location>
</feature>
<dbReference type="PRINTS" id="PR00095">
    <property type="entry name" value="ANTSNTHASEI"/>
</dbReference>
<keyword evidence="2" id="KW-0808">Transferase</keyword>
<dbReference type="Proteomes" id="UP000232638">
    <property type="component" value="Plasmid pTs485"/>
</dbReference>
<evidence type="ECO:0000259" key="4">
    <source>
        <dbReference type="Pfam" id="PF04715"/>
    </source>
</evidence>
<dbReference type="InterPro" id="IPR019999">
    <property type="entry name" value="Anth_synth_I-like"/>
</dbReference>
<dbReference type="EMBL" id="CP020372">
    <property type="protein sequence ID" value="AUB85494.1"/>
    <property type="molecule type" value="Genomic_DNA"/>
</dbReference>
<dbReference type="AlphaFoldDB" id="A0A2K8UIU8"/>
<dbReference type="OrthoDB" id="9803598at2"/>
<dbReference type="InterPro" id="IPR005801">
    <property type="entry name" value="ADC_synthase"/>
</dbReference>
<dbReference type="KEGG" id="tsy:THSYN_31745"/>
<feature type="domain" description="Anthranilate synthase component I N-terminal" evidence="4">
    <location>
        <begin position="22"/>
        <end position="148"/>
    </location>
</feature>
<dbReference type="GO" id="GO:0000162">
    <property type="term" value="P:L-tryptophan biosynthetic process"/>
    <property type="evidence" value="ECO:0007669"/>
    <property type="project" value="TreeGrafter"/>
</dbReference>
<dbReference type="GO" id="GO:0046820">
    <property type="term" value="F:4-amino-4-deoxychorismate synthase activity"/>
    <property type="evidence" value="ECO:0007669"/>
    <property type="project" value="UniProtKB-EC"/>
</dbReference>
<evidence type="ECO:0000313" key="5">
    <source>
        <dbReference type="EMBL" id="AUB85494.1"/>
    </source>
</evidence>
<dbReference type="SUPFAM" id="SSF56322">
    <property type="entry name" value="ADC synthase"/>
    <property type="match status" value="1"/>
</dbReference>
<dbReference type="InterPro" id="IPR005802">
    <property type="entry name" value="ADC_synth_comp_1"/>
</dbReference>
<sequence length="465" mass="50804">MIAPDPPQVLELPYQPDSAPLCAALLGRAWPMFLDSGRPGCTQGRYDILSADPRRVLVTRGSTTEIRTGSVVQVSGADPFELVQEALGPARPGVPDLPFSGGAIGWFAYDLARRLVPLPNLAADAEGTPELALGIYDWALVVDHEARRSRLVGTDFADLQGYRRRFAGAPADRGTGAPRVPFRVLDRVRANLSRAQYLDAFARIQRYLREGDCYQVNLAQRFAAPTQGDPWLAYRELRVMNPAPFGAYLGTPDCQVLCSSPERFLRVRNALVETKPIKGTRPRGADPGEDLRLAAELRASPKDRAENLMIVDLLRNDLGRVCAIGSIEVPTLFAVESFARVHHLVSTVCGRLAPGHTALDLLRACFPGGSITGAPKRRAMEIIEELEPNRRGIYCGAIGYLGFDGAMDTNIAIRTLVHSGGLTRLWAGGGIVADSDAQSEYRETFDKAAPLLDLLERLRVNRVDR</sequence>
<dbReference type="EC" id="2.6.1.85" evidence="1"/>
<name>A0A2K8UIU8_9GAMM</name>
<dbReference type="Pfam" id="PF00425">
    <property type="entry name" value="Chorismate_bind"/>
    <property type="match status" value="1"/>
</dbReference>
<evidence type="ECO:0000256" key="1">
    <source>
        <dbReference type="ARBA" id="ARBA00013139"/>
    </source>
</evidence>
<dbReference type="RefSeq" id="WP_100923117.1">
    <property type="nucleotide sequence ID" value="NZ_CP020372.1"/>
</dbReference>
<dbReference type="PANTHER" id="PTHR11236">
    <property type="entry name" value="AMINOBENZOATE/ANTHRANILATE SYNTHASE"/>
    <property type="match status" value="1"/>
</dbReference>
<keyword evidence="5" id="KW-0614">Plasmid</keyword>
<organism evidence="5 6">
    <name type="scientific">Candidatus Thiodictyon syntrophicum</name>
    <dbReference type="NCBI Taxonomy" id="1166950"/>
    <lineage>
        <taxon>Bacteria</taxon>
        <taxon>Pseudomonadati</taxon>
        <taxon>Pseudomonadota</taxon>
        <taxon>Gammaproteobacteria</taxon>
        <taxon>Chromatiales</taxon>
        <taxon>Chromatiaceae</taxon>
        <taxon>Thiodictyon</taxon>
    </lineage>
</organism>
<reference evidence="5 6" key="1">
    <citation type="submission" date="2017-03" db="EMBL/GenBank/DDBJ databases">
        <title>Complete genome sequence of Candidatus 'Thiodictyon syntrophicum' sp. nov. strain Cad16T, a photolithoautotroph purple sulfur bacterium isolated from an alpine meromictic lake.</title>
        <authorList>
            <person name="Luedin S.M."/>
            <person name="Pothier J.F."/>
            <person name="Danza F."/>
            <person name="Storelli N."/>
            <person name="Wittwer M."/>
            <person name="Tonolla M."/>
        </authorList>
    </citation>
    <scope>NUCLEOTIDE SEQUENCE [LARGE SCALE GENOMIC DNA]</scope>
    <source>
        <strain evidence="5 6">Cad16T</strain>
        <plasmid evidence="6">Plasmid pts485</plasmid>
    </source>
</reference>
<keyword evidence="6" id="KW-1185">Reference proteome</keyword>
<evidence type="ECO:0000313" key="6">
    <source>
        <dbReference type="Proteomes" id="UP000232638"/>
    </source>
</evidence>
<accession>A0A2K8UIU8</accession>
<dbReference type="InterPro" id="IPR006805">
    <property type="entry name" value="Anth_synth_I_N"/>
</dbReference>
<gene>
    <name evidence="5" type="ORF">THSYN_31745</name>
</gene>
<dbReference type="Gene3D" id="3.60.120.10">
    <property type="entry name" value="Anthranilate synthase"/>
    <property type="match status" value="1"/>
</dbReference>
<dbReference type="InterPro" id="IPR015890">
    <property type="entry name" value="Chorismate_C"/>
</dbReference>
<dbReference type="Pfam" id="PF04715">
    <property type="entry name" value="Anth_synt_I_N"/>
    <property type="match status" value="1"/>
</dbReference>
<dbReference type="GO" id="GO:0009396">
    <property type="term" value="P:folic acid-containing compound biosynthetic process"/>
    <property type="evidence" value="ECO:0007669"/>
    <property type="project" value="InterPro"/>
</dbReference>
<proteinExistence type="predicted"/>